<dbReference type="EMBL" id="JBHTMK010000064">
    <property type="protein sequence ID" value="MFD1373135.1"/>
    <property type="molecule type" value="Genomic_DNA"/>
</dbReference>
<keyword evidence="1" id="KW-0472">Membrane</keyword>
<keyword evidence="1" id="KW-1133">Transmembrane helix</keyword>
<keyword evidence="1" id="KW-0812">Transmembrane</keyword>
<name>A0ABW4AR14_9ACTN</name>
<dbReference type="Proteomes" id="UP001597183">
    <property type="component" value="Unassembled WGS sequence"/>
</dbReference>
<proteinExistence type="predicted"/>
<comment type="caution">
    <text evidence="2">The sequence shown here is derived from an EMBL/GenBank/DDBJ whole genome shotgun (WGS) entry which is preliminary data.</text>
</comment>
<reference evidence="3" key="1">
    <citation type="journal article" date="2019" name="Int. J. Syst. Evol. Microbiol.">
        <title>The Global Catalogue of Microorganisms (GCM) 10K type strain sequencing project: providing services to taxonomists for standard genome sequencing and annotation.</title>
        <authorList>
            <consortium name="The Broad Institute Genomics Platform"/>
            <consortium name="The Broad Institute Genome Sequencing Center for Infectious Disease"/>
            <person name="Wu L."/>
            <person name="Ma J."/>
        </authorList>
    </citation>
    <scope>NUCLEOTIDE SEQUENCE [LARGE SCALE GENOMIC DNA]</scope>
    <source>
        <strain evidence="3">CCM 7526</strain>
    </source>
</reference>
<dbReference type="RefSeq" id="WP_317796877.1">
    <property type="nucleotide sequence ID" value="NZ_AP028461.1"/>
</dbReference>
<keyword evidence="3" id="KW-1185">Reference proteome</keyword>
<organism evidence="2 3">
    <name type="scientific">Actinoplanes sichuanensis</name>
    <dbReference type="NCBI Taxonomy" id="512349"/>
    <lineage>
        <taxon>Bacteria</taxon>
        <taxon>Bacillati</taxon>
        <taxon>Actinomycetota</taxon>
        <taxon>Actinomycetes</taxon>
        <taxon>Micromonosporales</taxon>
        <taxon>Micromonosporaceae</taxon>
        <taxon>Actinoplanes</taxon>
    </lineage>
</organism>
<gene>
    <name evidence="2" type="ORF">ACFQ5G_48070</name>
</gene>
<evidence type="ECO:0000256" key="1">
    <source>
        <dbReference type="SAM" id="Phobius"/>
    </source>
</evidence>
<evidence type="ECO:0000313" key="3">
    <source>
        <dbReference type="Proteomes" id="UP001597183"/>
    </source>
</evidence>
<feature type="transmembrane region" description="Helical" evidence="1">
    <location>
        <begin position="73"/>
        <end position="92"/>
    </location>
</feature>
<protein>
    <submittedName>
        <fullName evidence="2">Uncharacterized protein</fullName>
    </submittedName>
</protein>
<evidence type="ECO:0000313" key="2">
    <source>
        <dbReference type="EMBL" id="MFD1373135.1"/>
    </source>
</evidence>
<sequence>MNLLFTIAKNRWAALIIGLALIPLGLVNANSTEKVTCGDQVMQQGDICETTRRGTTTERSFDEQKEHGVTGGYILAGVGGVLVLVGVTQFVVRARRRAKAADATPAAV</sequence>
<accession>A0ABW4AR14</accession>